<reference evidence="5 6" key="1">
    <citation type="submission" date="2023-03" db="EMBL/GenBank/DDBJ databases">
        <title>Draft genome sequence of Thalassotalea insulae KCTC 62186T.</title>
        <authorList>
            <person name="Sawabe T."/>
        </authorList>
    </citation>
    <scope>NUCLEOTIDE SEQUENCE [LARGE SCALE GENOMIC DNA]</scope>
    <source>
        <strain evidence="5 6">KCTC 62186</strain>
    </source>
</reference>
<dbReference type="InterPro" id="IPR029787">
    <property type="entry name" value="Nucleotide_cyclase"/>
</dbReference>
<dbReference type="InterPro" id="IPR013655">
    <property type="entry name" value="PAS_fold_3"/>
</dbReference>
<accession>A0ABQ6GRM7</accession>
<dbReference type="Pfam" id="PF00563">
    <property type="entry name" value="EAL"/>
    <property type="match status" value="1"/>
</dbReference>
<evidence type="ECO:0000313" key="5">
    <source>
        <dbReference type="EMBL" id="GLX78608.1"/>
    </source>
</evidence>
<evidence type="ECO:0000313" key="6">
    <source>
        <dbReference type="Proteomes" id="UP001157186"/>
    </source>
</evidence>
<dbReference type="Gene3D" id="3.20.20.450">
    <property type="entry name" value="EAL domain"/>
    <property type="match status" value="1"/>
</dbReference>
<dbReference type="Gene3D" id="3.30.450.20">
    <property type="entry name" value="PAS domain"/>
    <property type="match status" value="2"/>
</dbReference>
<dbReference type="Pfam" id="PF08447">
    <property type="entry name" value="PAS_3"/>
    <property type="match status" value="1"/>
</dbReference>
<protein>
    <submittedName>
        <fullName evidence="5">Diguanylate cyclase</fullName>
    </submittedName>
</protein>
<feature type="domain" description="EAL" evidence="3">
    <location>
        <begin position="1257"/>
        <end position="1509"/>
    </location>
</feature>
<dbReference type="InterPro" id="IPR000014">
    <property type="entry name" value="PAS"/>
</dbReference>
<feature type="chain" id="PRO_5045630932" evidence="1">
    <location>
        <begin position="28"/>
        <end position="1522"/>
    </location>
</feature>
<dbReference type="SMART" id="SM00086">
    <property type="entry name" value="PAC"/>
    <property type="match status" value="2"/>
</dbReference>
<feature type="signal peptide" evidence="1">
    <location>
        <begin position="1"/>
        <end position="27"/>
    </location>
</feature>
<dbReference type="RefSeq" id="WP_284244486.1">
    <property type="nucleotide sequence ID" value="NZ_BSST01000001.1"/>
</dbReference>
<dbReference type="InterPro" id="IPR035965">
    <property type="entry name" value="PAS-like_dom_sf"/>
</dbReference>
<dbReference type="Gene3D" id="2.130.10.10">
    <property type="entry name" value="YVTN repeat-like/Quinoprotein amine dehydrogenase"/>
    <property type="match status" value="3"/>
</dbReference>
<dbReference type="InterPro" id="IPR043128">
    <property type="entry name" value="Rev_trsase/Diguanyl_cyclase"/>
</dbReference>
<proteinExistence type="predicted"/>
<dbReference type="Proteomes" id="UP001157186">
    <property type="component" value="Unassembled WGS sequence"/>
</dbReference>
<evidence type="ECO:0000259" key="3">
    <source>
        <dbReference type="PROSITE" id="PS50883"/>
    </source>
</evidence>
<dbReference type="PROSITE" id="PS50883">
    <property type="entry name" value="EAL"/>
    <property type="match status" value="1"/>
</dbReference>
<dbReference type="SUPFAM" id="SSF63829">
    <property type="entry name" value="Calcium-dependent phosphotriesterase"/>
    <property type="match status" value="3"/>
</dbReference>
<comment type="caution">
    <text evidence="5">The sequence shown here is derived from an EMBL/GenBank/DDBJ whole genome shotgun (WGS) entry which is preliminary data.</text>
</comment>
<dbReference type="PROSITE" id="PS50887">
    <property type="entry name" value="GGDEF"/>
    <property type="match status" value="1"/>
</dbReference>
<dbReference type="NCBIfam" id="TIGR00254">
    <property type="entry name" value="GGDEF"/>
    <property type="match status" value="1"/>
</dbReference>
<keyword evidence="1" id="KW-0732">Signal</keyword>
<dbReference type="CDD" id="cd00130">
    <property type="entry name" value="PAS"/>
    <property type="match status" value="2"/>
</dbReference>
<dbReference type="Gene3D" id="3.30.70.270">
    <property type="match status" value="1"/>
</dbReference>
<dbReference type="SMART" id="SM00052">
    <property type="entry name" value="EAL"/>
    <property type="match status" value="1"/>
</dbReference>
<dbReference type="InterPro" id="IPR001610">
    <property type="entry name" value="PAC"/>
</dbReference>
<dbReference type="Pfam" id="PF00990">
    <property type="entry name" value="GGDEF"/>
    <property type="match status" value="1"/>
</dbReference>
<gene>
    <name evidence="5" type="ORF">tinsulaeT_19480</name>
</gene>
<dbReference type="InterPro" id="IPR013783">
    <property type="entry name" value="Ig-like_fold"/>
</dbReference>
<dbReference type="NCBIfam" id="TIGR00229">
    <property type="entry name" value="sensory_box"/>
    <property type="match status" value="1"/>
</dbReference>
<dbReference type="Pfam" id="PF07494">
    <property type="entry name" value="Reg_prop"/>
    <property type="match status" value="3"/>
</dbReference>
<dbReference type="InterPro" id="IPR035919">
    <property type="entry name" value="EAL_sf"/>
</dbReference>
<dbReference type="InterPro" id="IPR015943">
    <property type="entry name" value="WD40/YVTN_repeat-like_dom_sf"/>
</dbReference>
<dbReference type="InterPro" id="IPR000160">
    <property type="entry name" value="GGDEF_dom"/>
</dbReference>
<dbReference type="Pfam" id="PF13426">
    <property type="entry name" value="PAS_9"/>
    <property type="match status" value="1"/>
</dbReference>
<dbReference type="PANTHER" id="PTHR44757">
    <property type="entry name" value="DIGUANYLATE CYCLASE DGCP"/>
    <property type="match status" value="1"/>
</dbReference>
<feature type="domain" description="PAC" evidence="2">
    <location>
        <begin position="1031"/>
        <end position="1083"/>
    </location>
</feature>
<evidence type="ECO:0000259" key="2">
    <source>
        <dbReference type="PROSITE" id="PS50113"/>
    </source>
</evidence>
<dbReference type="SUPFAM" id="SSF141868">
    <property type="entry name" value="EAL domain-like"/>
    <property type="match status" value="1"/>
</dbReference>
<dbReference type="PROSITE" id="PS50113">
    <property type="entry name" value="PAC"/>
    <property type="match status" value="1"/>
</dbReference>
<name>A0ABQ6GRM7_9GAMM</name>
<dbReference type="InterPro" id="IPR000700">
    <property type="entry name" value="PAS-assoc_C"/>
</dbReference>
<dbReference type="InterPro" id="IPR011110">
    <property type="entry name" value="Reg_prop"/>
</dbReference>
<dbReference type="InterPro" id="IPR052155">
    <property type="entry name" value="Biofilm_reg_signaling"/>
</dbReference>
<evidence type="ECO:0000259" key="4">
    <source>
        <dbReference type="PROSITE" id="PS50887"/>
    </source>
</evidence>
<dbReference type="Gene3D" id="2.60.40.10">
    <property type="entry name" value="Immunoglobulins"/>
    <property type="match status" value="1"/>
</dbReference>
<sequence>MVRLLKQMILIVVVNSALLLISFNAQSANTFSQHLSVNDGLSQATVNDIYQDDQGYLWISTENGINLYDGYRFRVLSGFDDQFENSGFYKVIQDKQGLMWLIATQGLFTYDKNSDDFQLVLSHAPEKKEEFIVDVVEGQGQKMWIASAKYILAYDKKTAQLKTVVDLSDALVKTERIFEIFLREHFLFIATRAGVYVLNTTSGQWKKLPSINDSQLVKEDDLDKVYNLYVSPEKQLYLGTYSGVYAVNVANVASFLSDDASLERYRLIDKNTNSWAFKATEDALYVGSYSGLSKIDLTTDSAEQIIAYNDVYEDINNNVVTAIHQDKQGGFWLGSLVTGIYKWDPRLSLVTNLRYQKSNPNRLSNNVVWSIEQSRQDSDFIWIATEDGINQLSLSTGQVSRYLMNRQSKSVFSASYITQLKEDSQHRLWLLSAKGIKLFDTKTKQLIQPDFSTEVLDYLATDQYAIYLDTDDYLWSLTGKAFKRINVNTGEVDELKELEPYYDDSDIFNILGFLPNSKEMLLSTYNSLISFNVETRKTRLLYTNPEVIENDWAYIDSWVIDSQNVLWLAYSSVGLVGLDAESLQLKYSFNKKQSGIDNNIYGLALDADGDIWFSSHNGIYNLNRKTLHVRNFNIADGFSAREFNANAFEKINDHLFAYGSINGVSLFDPSALKATSFQGELSVHVTNIEVLSRDIRLPFILVENKPIELAYDDVGIRFDFSAFTYKHQDLQYNYRLHGSKNVNYPDTKDNFITFPSLPPGQHLLSVRVRSPYTGQYSPATELYINVSYAPWASPLAYLIYAVVALASFFLWLGRRRQYTRQLIDAHDQVKFREQRLSLALHGSNSDVWDWQAEGNLLFARRAFEELGFKNLSESYSFDQHIELIHENDREAFVHQWQTFLESGDLEDNFSCSYRLRTADGEWLWYKDLGKIVDVDNVGNPIRVTGSYTNITQSRAESERAQYYGEAFKQTKDWVLIISDNFTRVMVNRSLKEVFGWQEEELSFDDNIFGLEGKRRRFYKKLFQSLNEGDHWRGEELVKTKAGEEYHVLLNINVSMNQTTQSLHYVCIFTDITAQKIAEKELRYLANYDHLTDLPNRSLLLERIKHGMDYSKRIGRSIALFFIDLDRFKQVNDSLGHDHGDLLLQEITKRLKGILRVDDTVARLGGDEFVILLESFRNNSFLGQIAQKVIQVIGEPIDLNGNMVCVGASIGIALFPEDAADSDELLKNADVAMYHAKQLGRNTFQFFTPRMNVEANQRLHAESRVKQAHEQDEFINYYQPVVDSISGKAKGVELLLRWQKDELLISPGEFIAIAEEIGLIVAMTEKALARAFVDLKHWLTIREHFFISVNISAVHFTQDNFVDFLTEILARYEIPPHLLKLEVTESTLIKNPEQVVTKMTALAKLGVALALDDFGTGYSSLNYLKRLPLDVIKIDRSFVAGIGQDSADEAIVEATLVLANRLCMNCIAEGVETKEQLDYLAQRQCYNIQGYLYSKPVEQSVVTHFLQEDKVEISVGDIQHSNN</sequence>
<keyword evidence="6" id="KW-1185">Reference proteome</keyword>
<dbReference type="SMART" id="SM00267">
    <property type="entry name" value="GGDEF"/>
    <property type="match status" value="1"/>
</dbReference>
<dbReference type="InterPro" id="IPR001633">
    <property type="entry name" value="EAL_dom"/>
</dbReference>
<dbReference type="EMBL" id="BSST01000001">
    <property type="protein sequence ID" value="GLX78608.1"/>
    <property type="molecule type" value="Genomic_DNA"/>
</dbReference>
<evidence type="ECO:0000256" key="1">
    <source>
        <dbReference type="SAM" id="SignalP"/>
    </source>
</evidence>
<dbReference type="SUPFAM" id="SSF55785">
    <property type="entry name" value="PYP-like sensor domain (PAS domain)"/>
    <property type="match status" value="2"/>
</dbReference>
<dbReference type="SUPFAM" id="SSF55073">
    <property type="entry name" value="Nucleotide cyclase"/>
    <property type="match status" value="1"/>
</dbReference>
<organism evidence="5 6">
    <name type="scientific">Thalassotalea insulae</name>
    <dbReference type="NCBI Taxonomy" id="2056778"/>
    <lineage>
        <taxon>Bacteria</taxon>
        <taxon>Pseudomonadati</taxon>
        <taxon>Pseudomonadota</taxon>
        <taxon>Gammaproteobacteria</taxon>
        <taxon>Alteromonadales</taxon>
        <taxon>Colwelliaceae</taxon>
        <taxon>Thalassotalea</taxon>
    </lineage>
</organism>
<dbReference type="PANTHER" id="PTHR44757:SF2">
    <property type="entry name" value="BIOFILM ARCHITECTURE MAINTENANCE PROTEIN MBAA"/>
    <property type="match status" value="1"/>
</dbReference>
<dbReference type="CDD" id="cd01948">
    <property type="entry name" value="EAL"/>
    <property type="match status" value="1"/>
</dbReference>
<dbReference type="CDD" id="cd01949">
    <property type="entry name" value="GGDEF"/>
    <property type="match status" value="1"/>
</dbReference>
<feature type="domain" description="GGDEF" evidence="4">
    <location>
        <begin position="1115"/>
        <end position="1248"/>
    </location>
</feature>